<evidence type="ECO:0000259" key="2">
    <source>
        <dbReference type="Pfam" id="PF06094"/>
    </source>
</evidence>
<name>A0ABW1ZLB0_9DEIO</name>
<feature type="region of interest" description="Disordered" evidence="1">
    <location>
        <begin position="112"/>
        <end position="168"/>
    </location>
</feature>
<dbReference type="InterPro" id="IPR013024">
    <property type="entry name" value="GGCT-like"/>
</dbReference>
<dbReference type="GO" id="GO:0016746">
    <property type="term" value="F:acyltransferase activity"/>
    <property type="evidence" value="ECO:0007669"/>
    <property type="project" value="UniProtKB-KW"/>
</dbReference>
<accession>A0ABW1ZLB0</accession>
<keyword evidence="4" id="KW-1185">Reference proteome</keyword>
<evidence type="ECO:0000313" key="4">
    <source>
        <dbReference type="Proteomes" id="UP001596317"/>
    </source>
</evidence>
<organism evidence="3 4">
    <name type="scientific">Deinococcus multiflagellatus</name>
    <dbReference type="NCBI Taxonomy" id="1656887"/>
    <lineage>
        <taxon>Bacteria</taxon>
        <taxon>Thermotogati</taxon>
        <taxon>Deinococcota</taxon>
        <taxon>Deinococci</taxon>
        <taxon>Deinococcales</taxon>
        <taxon>Deinococcaceae</taxon>
        <taxon>Deinococcus</taxon>
    </lineage>
</organism>
<evidence type="ECO:0000256" key="1">
    <source>
        <dbReference type="SAM" id="MobiDB-lite"/>
    </source>
</evidence>
<comment type="caution">
    <text evidence="3">The sequence shown here is derived from an EMBL/GenBank/DDBJ whole genome shotgun (WGS) entry which is preliminary data.</text>
</comment>
<keyword evidence="3" id="KW-0808">Transferase</keyword>
<dbReference type="InterPro" id="IPR009288">
    <property type="entry name" value="AIG2-like_dom"/>
</dbReference>
<keyword evidence="3" id="KW-0012">Acyltransferase</keyword>
<dbReference type="Proteomes" id="UP001596317">
    <property type="component" value="Unassembled WGS sequence"/>
</dbReference>
<reference evidence="4" key="1">
    <citation type="journal article" date="2019" name="Int. J. Syst. Evol. Microbiol.">
        <title>The Global Catalogue of Microorganisms (GCM) 10K type strain sequencing project: providing services to taxonomists for standard genome sequencing and annotation.</title>
        <authorList>
            <consortium name="The Broad Institute Genomics Platform"/>
            <consortium name="The Broad Institute Genome Sequencing Center for Infectious Disease"/>
            <person name="Wu L."/>
            <person name="Ma J."/>
        </authorList>
    </citation>
    <scope>NUCLEOTIDE SEQUENCE [LARGE SCALE GENOMIC DNA]</scope>
    <source>
        <strain evidence="4">CCUG 63830</strain>
    </source>
</reference>
<dbReference type="Gene3D" id="3.10.490.10">
    <property type="entry name" value="Gamma-glutamyl cyclotransferase-like"/>
    <property type="match status" value="1"/>
</dbReference>
<proteinExistence type="predicted"/>
<protein>
    <submittedName>
        <fullName evidence="3">Gamma-glutamylcyclotransferase family protein</fullName>
        <ecNumber evidence="3">2.3.2.-</ecNumber>
    </submittedName>
</protein>
<evidence type="ECO:0000313" key="3">
    <source>
        <dbReference type="EMBL" id="MFC6661172.1"/>
    </source>
</evidence>
<dbReference type="CDD" id="cd06661">
    <property type="entry name" value="GGCT_like"/>
    <property type="match status" value="1"/>
</dbReference>
<dbReference type="InterPro" id="IPR036568">
    <property type="entry name" value="GGCT-like_sf"/>
</dbReference>
<dbReference type="EMBL" id="JBHSWB010000001">
    <property type="protein sequence ID" value="MFC6661172.1"/>
    <property type="molecule type" value="Genomic_DNA"/>
</dbReference>
<gene>
    <name evidence="3" type="ORF">ACFP90_13095</name>
</gene>
<feature type="domain" description="Gamma-glutamylcyclotransferase AIG2-like" evidence="2">
    <location>
        <begin position="8"/>
        <end position="108"/>
    </location>
</feature>
<sequence>MTQGPCGVFVYGTLMPGERNAHVAALGGPFRAQRAVLRGFALYHLSPEAYPALVPGPPDAEVSGQLLSYTPEAWRAALPFLDDLEGLHDTPPLYTRQPVTLHLEGGERRPPGCTCTPARGGWGSPVPWRSRAATGGPCPTATAQPPASGKAPAPQASKNRHPASGVAVTIQSAFSGRCAGRDES</sequence>
<dbReference type="SUPFAM" id="SSF110857">
    <property type="entry name" value="Gamma-glutamyl cyclotransferase-like"/>
    <property type="match status" value="1"/>
</dbReference>
<feature type="compositionally biased region" description="Low complexity" evidence="1">
    <location>
        <begin position="132"/>
        <end position="147"/>
    </location>
</feature>
<dbReference type="RefSeq" id="WP_380056553.1">
    <property type="nucleotide sequence ID" value="NZ_JBHSWB010000001.1"/>
</dbReference>
<dbReference type="Pfam" id="PF06094">
    <property type="entry name" value="GGACT"/>
    <property type="match status" value="1"/>
</dbReference>
<dbReference type="EC" id="2.3.2.-" evidence="3"/>